<reference evidence="3 4" key="1">
    <citation type="submission" date="2021-10" db="EMBL/GenBank/DDBJ databases">
        <title>Anaerobic single-cell dispensing facilitates the cultivation of human gut bacteria.</title>
        <authorList>
            <person name="Afrizal A."/>
        </authorList>
    </citation>
    <scope>NUCLEOTIDE SEQUENCE [LARGE SCALE GENOMIC DNA]</scope>
    <source>
        <strain evidence="3 4">CLA-AA-H244</strain>
    </source>
</reference>
<protein>
    <submittedName>
        <fullName evidence="3">CD1845 family protein</fullName>
    </submittedName>
</protein>
<name>A0AAE3DMJ7_9FIRM</name>
<dbReference type="PANTHER" id="PTHR13696">
    <property type="entry name" value="P-LOOP CONTAINING NUCLEOSIDE TRIPHOSPHATE HYDROLASE"/>
    <property type="match status" value="1"/>
</dbReference>
<evidence type="ECO:0000313" key="3">
    <source>
        <dbReference type="EMBL" id="MCC2167539.1"/>
    </source>
</evidence>
<keyword evidence="1" id="KW-1133">Transmembrane helix</keyword>
<proteinExistence type="predicted"/>
<dbReference type="AlphaFoldDB" id="A0AAE3DMJ7"/>
<keyword evidence="1" id="KW-0812">Transmembrane</keyword>
<dbReference type="EMBL" id="JAJEQF010000015">
    <property type="protein sequence ID" value="MCC2167539.1"/>
    <property type="molecule type" value="Genomic_DNA"/>
</dbReference>
<dbReference type="InterPro" id="IPR027417">
    <property type="entry name" value="P-loop_NTPase"/>
</dbReference>
<dbReference type="Pfam" id="PF01656">
    <property type="entry name" value="CbiA"/>
    <property type="match status" value="1"/>
</dbReference>
<dbReference type="Pfam" id="PF18956">
    <property type="entry name" value="DUF5699"/>
    <property type="match status" value="1"/>
</dbReference>
<feature type="transmembrane region" description="Helical" evidence="1">
    <location>
        <begin position="153"/>
        <end position="175"/>
    </location>
</feature>
<evidence type="ECO:0000259" key="2">
    <source>
        <dbReference type="Pfam" id="PF01656"/>
    </source>
</evidence>
<accession>A0AAE3DMJ7</accession>
<dbReference type="SUPFAM" id="SSF52540">
    <property type="entry name" value="P-loop containing nucleoside triphosphate hydrolases"/>
    <property type="match status" value="1"/>
</dbReference>
<keyword evidence="4" id="KW-1185">Reference proteome</keyword>
<evidence type="ECO:0000256" key="1">
    <source>
        <dbReference type="SAM" id="Phobius"/>
    </source>
</evidence>
<comment type="caution">
    <text evidence="3">The sequence shown here is derived from an EMBL/GenBank/DDBJ whole genome shotgun (WGS) entry which is preliminary data.</text>
</comment>
<dbReference type="CDD" id="cd02042">
    <property type="entry name" value="ParAB_family"/>
    <property type="match status" value="1"/>
</dbReference>
<dbReference type="InterPro" id="IPR043753">
    <property type="entry name" value="DUF5699"/>
</dbReference>
<organism evidence="3 4">
    <name type="scientific">Gallintestinimicrobium propionicum</name>
    <dbReference type="NCBI Taxonomy" id="2981770"/>
    <lineage>
        <taxon>Bacteria</taxon>
        <taxon>Bacillati</taxon>
        <taxon>Bacillota</taxon>
        <taxon>Clostridia</taxon>
        <taxon>Lachnospirales</taxon>
        <taxon>Lachnospiraceae</taxon>
        <taxon>Gallintestinimicrobium</taxon>
    </lineage>
</organism>
<dbReference type="Gene3D" id="3.40.50.300">
    <property type="entry name" value="P-loop containing nucleotide triphosphate hydrolases"/>
    <property type="match status" value="1"/>
</dbReference>
<dbReference type="InterPro" id="IPR050678">
    <property type="entry name" value="DNA_Partitioning_ATPase"/>
</dbReference>
<sequence>MNTQIISIANQKGRYVPVAHVQRRPERERRSVGKTTTCANLGTGLAQAGKKVLLIDGDPQGSLTISLGNPQPDKLPFTLSDAMGHILMDEPIHSGEGILHHPEGVDLILVLTFFVWLCTGLIYISGLVLGLLSTVIALLGVAVLITYSQQNGAILLVIAFLISPMGLPLAAIWLLGKVQDLKFAIQDWMYG</sequence>
<feature type="transmembrane region" description="Helical" evidence="1">
    <location>
        <begin position="107"/>
        <end position="124"/>
    </location>
</feature>
<keyword evidence="1" id="KW-0472">Membrane</keyword>
<dbReference type="PANTHER" id="PTHR13696:SF99">
    <property type="entry name" value="COBYRINIC ACID AC-DIAMIDE SYNTHASE"/>
    <property type="match status" value="1"/>
</dbReference>
<feature type="domain" description="CobQ/CobB/MinD/ParA nucleotide binding" evidence="2">
    <location>
        <begin position="32"/>
        <end position="120"/>
    </location>
</feature>
<gene>
    <name evidence="3" type="ORF">LKD45_07495</name>
</gene>
<feature type="transmembrane region" description="Helical" evidence="1">
    <location>
        <begin position="129"/>
        <end position="147"/>
    </location>
</feature>
<dbReference type="Proteomes" id="UP001199355">
    <property type="component" value="Unassembled WGS sequence"/>
</dbReference>
<dbReference type="InterPro" id="IPR002586">
    <property type="entry name" value="CobQ/CobB/MinD/ParA_Nub-bd_dom"/>
</dbReference>
<evidence type="ECO:0000313" key="4">
    <source>
        <dbReference type="Proteomes" id="UP001199355"/>
    </source>
</evidence>